<dbReference type="OrthoDB" id="119265at2759"/>
<evidence type="ECO:0000313" key="1">
    <source>
        <dbReference type="EMBL" id="ETP28416.1"/>
    </source>
</evidence>
<feature type="non-terminal residue" evidence="1">
    <location>
        <position position="1"/>
    </location>
</feature>
<protein>
    <submittedName>
        <fullName evidence="1">Uncharacterized protein</fullName>
    </submittedName>
</protein>
<name>W2Y0C6_PHYNI</name>
<accession>W2Y0C6</accession>
<reference evidence="1 2" key="1">
    <citation type="submission" date="2013-11" db="EMBL/GenBank/DDBJ databases">
        <title>The Genome Sequence of Phytophthora parasitica P10297.</title>
        <authorList>
            <consortium name="The Broad Institute Genomics Platform"/>
            <person name="Russ C."/>
            <person name="Tyler B."/>
            <person name="Panabieres F."/>
            <person name="Shan W."/>
            <person name="Tripathy S."/>
            <person name="Grunwald N."/>
            <person name="Machado M."/>
            <person name="Johnson C.S."/>
            <person name="Walker B."/>
            <person name="Young S.K."/>
            <person name="Zeng Q."/>
            <person name="Gargeya S."/>
            <person name="Fitzgerald M."/>
            <person name="Haas B."/>
            <person name="Abouelleil A."/>
            <person name="Allen A.W."/>
            <person name="Alvarado L."/>
            <person name="Arachchi H.M."/>
            <person name="Berlin A.M."/>
            <person name="Chapman S.B."/>
            <person name="Gainer-Dewar J."/>
            <person name="Goldberg J."/>
            <person name="Griggs A."/>
            <person name="Gujja S."/>
            <person name="Hansen M."/>
            <person name="Howarth C."/>
            <person name="Imamovic A."/>
            <person name="Ireland A."/>
            <person name="Larimer J."/>
            <person name="McCowan C."/>
            <person name="Murphy C."/>
            <person name="Pearson M."/>
            <person name="Poon T.W."/>
            <person name="Priest M."/>
            <person name="Roberts A."/>
            <person name="Saif S."/>
            <person name="Shea T."/>
            <person name="Sisk P."/>
            <person name="Sykes S."/>
            <person name="Wortman J."/>
            <person name="Nusbaum C."/>
            <person name="Birren B."/>
        </authorList>
    </citation>
    <scope>NUCLEOTIDE SEQUENCE [LARGE SCALE GENOMIC DNA]</scope>
    <source>
        <strain evidence="1 2">P10297</strain>
    </source>
</reference>
<proteinExistence type="predicted"/>
<comment type="caution">
    <text evidence="1">The sequence shown here is derived from an EMBL/GenBank/DDBJ whole genome shotgun (WGS) entry which is preliminary data.</text>
</comment>
<gene>
    <name evidence="1" type="ORF">F442_22290</name>
</gene>
<dbReference type="Proteomes" id="UP000018948">
    <property type="component" value="Unassembled WGS sequence"/>
</dbReference>
<dbReference type="AlphaFoldDB" id="W2Y0C6"/>
<evidence type="ECO:0000313" key="2">
    <source>
        <dbReference type="Proteomes" id="UP000018948"/>
    </source>
</evidence>
<dbReference type="EMBL" id="ANIY01004718">
    <property type="protein sequence ID" value="ETP28416.1"/>
    <property type="molecule type" value="Genomic_DNA"/>
</dbReference>
<organism evidence="1 2">
    <name type="scientific">Phytophthora nicotianae P10297</name>
    <dbReference type="NCBI Taxonomy" id="1317064"/>
    <lineage>
        <taxon>Eukaryota</taxon>
        <taxon>Sar</taxon>
        <taxon>Stramenopiles</taxon>
        <taxon>Oomycota</taxon>
        <taxon>Peronosporomycetes</taxon>
        <taxon>Peronosporales</taxon>
        <taxon>Peronosporaceae</taxon>
        <taxon>Phytophthora</taxon>
    </lineage>
</organism>
<sequence length="247" mass="27675">ALSVLTAYLVRYFPQLKALAPEAPIVTRVKECLTAAQICTAYLLAWSKALNEEAAIPAQEQEQTEKRRTRVLAARLAIVEAAQLKPKRVHVTTEQEQVQASSDQARKSKCRKKQATNLSSTWYEWYTRVPRVWDSSDRQKKSEFRHVVAFMKLLLTQCFALGAKAEDYKDQVLDTGRRAEDAVLAFLKERGTNAKGAGSVLRVLRPLHKSGASDERIATYKRFLAIGRIEVPAPVDTQDILAIAGHV</sequence>